<keyword evidence="2" id="KW-1185">Reference proteome</keyword>
<sequence length="204" mass="22642">MLKDHKAVTVKENPAAKEKLQALGPIYPIAEPDLLELFMERINQLKSSGQYQKRFDQEKQKIAELMRNPPAVVGLAKAQEIRIWPLEASIPETLPESLLRQAASVEMPRISRELIFIDGTDKEELNAAKAIAEKRPDSRIVLVNGSIGEASRTLNRRIFFDQGGSLTRLFGIHATPAILFNGTDGPSGMEFPPQEVQSVLSNSL</sequence>
<dbReference type="AlphaFoldDB" id="A0A227KS81"/>
<proteinExistence type="predicted"/>
<dbReference type="EMBL" id="NHMP01000001">
    <property type="protein sequence ID" value="OXE51350.1"/>
    <property type="molecule type" value="Genomic_DNA"/>
</dbReference>
<gene>
    <name evidence="1" type="ORF">ADH67_02020</name>
</gene>
<protein>
    <submittedName>
        <fullName evidence="1">Conjugal transfer protein TraW</fullName>
    </submittedName>
</protein>
<evidence type="ECO:0000313" key="1">
    <source>
        <dbReference type="EMBL" id="OXE51350.1"/>
    </source>
</evidence>
<dbReference type="Proteomes" id="UP000214610">
    <property type="component" value="Unassembled WGS sequence"/>
</dbReference>
<organism evidence="1 2">
    <name type="scientific">Turicimonas muris</name>
    <dbReference type="NCBI Taxonomy" id="1796652"/>
    <lineage>
        <taxon>Bacteria</taxon>
        <taxon>Pseudomonadati</taxon>
        <taxon>Pseudomonadota</taxon>
        <taxon>Betaproteobacteria</taxon>
        <taxon>Burkholderiales</taxon>
        <taxon>Sutterellaceae</taxon>
        <taxon>Turicimonas</taxon>
    </lineage>
</organism>
<name>A0A227KS81_9BURK</name>
<comment type="caution">
    <text evidence="1">The sequence shown here is derived from an EMBL/GenBank/DDBJ whole genome shotgun (WGS) entry which is preliminary data.</text>
</comment>
<evidence type="ECO:0000313" key="2">
    <source>
        <dbReference type="Proteomes" id="UP000214610"/>
    </source>
</evidence>
<reference evidence="2" key="1">
    <citation type="submission" date="2017-05" db="EMBL/GenBank/DDBJ databases">
        <title>Improved OligoMM genomes.</title>
        <authorList>
            <person name="Garzetti D."/>
        </authorList>
    </citation>
    <scope>NUCLEOTIDE SEQUENCE [LARGE SCALE GENOMIC DNA]</scope>
    <source>
        <strain evidence="2">YL45</strain>
    </source>
</reference>
<accession>A0A227KS81</accession>